<evidence type="ECO:0000313" key="4">
    <source>
        <dbReference type="EMBL" id="KAK6941614.1"/>
    </source>
</evidence>
<dbReference type="AlphaFoldDB" id="A0AAN8W1K6"/>
<dbReference type="Pfam" id="PF03735">
    <property type="entry name" value="ENT"/>
    <property type="match status" value="1"/>
</dbReference>
<gene>
    <name evidence="4" type="ORF">RJ641_026991</name>
</gene>
<protein>
    <submittedName>
        <fullName evidence="4">Agenet-like domain</fullName>
    </submittedName>
</protein>
<name>A0AAN8W1K6_9MAGN</name>
<dbReference type="Pfam" id="PF05641">
    <property type="entry name" value="Agenet"/>
    <property type="match status" value="1"/>
</dbReference>
<dbReference type="InterPro" id="IPR036142">
    <property type="entry name" value="ENT_dom-like_sf"/>
</dbReference>
<evidence type="ECO:0000256" key="2">
    <source>
        <dbReference type="ARBA" id="ARBA00023242"/>
    </source>
</evidence>
<proteinExistence type="predicted"/>
<dbReference type="SUPFAM" id="SSF158639">
    <property type="entry name" value="ENT-like"/>
    <property type="match status" value="1"/>
</dbReference>
<dbReference type="InterPro" id="IPR008395">
    <property type="entry name" value="Agenet-like_dom"/>
</dbReference>
<feature type="domain" description="ENT" evidence="3">
    <location>
        <begin position="345"/>
        <end position="435"/>
    </location>
</feature>
<keyword evidence="5" id="KW-1185">Reference proteome</keyword>
<dbReference type="InterPro" id="IPR005491">
    <property type="entry name" value="ENT_dom"/>
</dbReference>
<dbReference type="PANTHER" id="PTHR31917:SF5">
    <property type="entry name" value="OS02G0204500 PROTEIN"/>
    <property type="match status" value="1"/>
</dbReference>
<comment type="caution">
    <text evidence="4">The sequence shown here is derived from an EMBL/GenBank/DDBJ whole genome shotgun (WGS) entry which is preliminary data.</text>
</comment>
<evidence type="ECO:0000256" key="1">
    <source>
        <dbReference type="ARBA" id="ARBA00004123"/>
    </source>
</evidence>
<dbReference type="PANTHER" id="PTHR31917">
    <property type="entry name" value="AGENET DOMAIN-CONTAINING PROTEIN-RELATED"/>
    <property type="match status" value="1"/>
</dbReference>
<reference evidence="4 5" key="1">
    <citation type="submission" date="2023-12" db="EMBL/GenBank/DDBJ databases">
        <title>A high-quality genome assembly for Dillenia turbinata (Dilleniales).</title>
        <authorList>
            <person name="Chanderbali A."/>
        </authorList>
    </citation>
    <scope>NUCLEOTIDE SEQUENCE [LARGE SCALE GENOMIC DNA]</scope>
    <source>
        <strain evidence="4">LSX21</strain>
        <tissue evidence="4">Leaf</tissue>
    </source>
</reference>
<organism evidence="4 5">
    <name type="scientific">Dillenia turbinata</name>
    <dbReference type="NCBI Taxonomy" id="194707"/>
    <lineage>
        <taxon>Eukaryota</taxon>
        <taxon>Viridiplantae</taxon>
        <taxon>Streptophyta</taxon>
        <taxon>Embryophyta</taxon>
        <taxon>Tracheophyta</taxon>
        <taxon>Spermatophyta</taxon>
        <taxon>Magnoliopsida</taxon>
        <taxon>eudicotyledons</taxon>
        <taxon>Gunneridae</taxon>
        <taxon>Pentapetalae</taxon>
        <taxon>Dilleniales</taxon>
        <taxon>Dilleniaceae</taxon>
        <taxon>Dillenia</taxon>
    </lineage>
</organism>
<dbReference type="SMART" id="SM00743">
    <property type="entry name" value="Agenet"/>
    <property type="match status" value="2"/>
</dbReference>
<dbReference type="Gene3D" id="1.10.1240.40">
    <property type="entry name" value="ENT domain"/>
    <property type="match status" value="1"/>
</dbReference>
<dbReference type="SMART" id="SM01191">
    <property type="entry name" value="ENT"/>
    <property type="match status" value="1"/>
</dbReference>
<accession>A0AAN8W1K6</accession>
<keyword evidence="2" id="KW-0539">Nucleus</keyword>
<evidence type="ECO:0000313" key="5">
    <source>
        <dbReference type="Proteomes" id="UP001370490"/>
    </source>
</evidence>
<dbReference type="PROSITE" id="PS51138">
    <property type="entry name" value="ENT"/>
    <property type="match status" value="1"/>
</dbReference>
<dbReference type="Proteomes" id="UP001370490">
    <property type="component" value="Unassembled WGS sequence"/>
</dbReference>
<dbReference type="CDD" id="cd20406">
    <property type="entry name" value="Tudor_Agenet_AtDUF_rpt2_4"/>
    <property type="match status" value="1"/>
</dbReference>
<evidence type="ECO:0000259" key="3">
    <source>
        <dbReference type="PROSITE" id="PS51138"/>
    </source>
</evidence>
<dbReference type="InterPro" id="IPR014002">
    <property type="entry name" value="Agenet_dom_plant"/>
</dbReference>
<dbReference type="GO" id="GO:0005634">
    <property type="term" value="C:nucleus"/>
    <property type="evidence" value="ECO:0007669"/>
    <property type="project" value="UniProtKB-SubCell"/>
</dbReference>
<sequence length="439" mass="48982">MRFKKGSRVEVLNQTDMPSGSWRCGEIVCGNGHYYTVRYDWCANDDNDVVVERVPRKVIRPCPPTLEVLENWVVGDVLEVFHNFSWKMATVSKVLGRKKFMVRLIGSTQEIKVNSFNLRRRLSWQADDWIVIGKGFGSCEDGKCNDRSTMYNVCSSSQVKEADMRIKLRVKNGSLAVDKNTNLQDSHIISSRTLKRGSPSFAGAPKKYRATEKEGKINRVGAVDPSSLPEKVDAVVSFREMPDDKYMHTSFMNRKTGLSEMDLERGKSNGAVGYSHAIDLEPVDAESVSCSVGSCSITSHIPYKLGHHFSTARIADTDSQCSDAESFCGRDYEEENSFLSTKEELEAEIHKLELHAYRSTIEALHASGPLSWEKETMVTNLRLLLHISNDEHLMELRRLGLILSGSGTVGRYSFVIWAVGNGSSSDLGGAHHDVASAEE</sequence>
<comment type="subcellular location">
    <subcellularLocation>
        <location evidence="1">Nucleus</location>
    </subcellularLocation>
</comment>
<dbReference type="EMBL" id="JBAMMX010000004">
    <property type="protein sequence ID" value="KAK6941614.1"/>
    <property type="molecule type" value="Genomic_DNA"/>
</dbReference>
<feature type="non-terminal residue" evidence="4">
    <location>
        <position position="439"/>
    </location>
</feature>